<organism evidence="1 2">
    <name type="scientific">Sungouiella intermedia</name>
    <dbReference type="NCBI Taxonomy" id="45354"/>
    <lineage>
        <taxon>Eukaryota</taxon>
        <taxon>Fungi</taxon>
        <taxon>Dikarya</taxon>
        <taxon>Ascomycota</taxon>
        <taxon>Saccharomycotina</taxon>
        <taxon>Pichiomycetes</taxon>
        <taxon>Metschnikowiaceae</taxon>
        <taxon>Sungouiella</taxon>
    </lineage>
</organism>
<proteinExistence type="predicted"/>
<dbReference type="AlphaFoldDB" id="A0A1L0C4F9"/>
<keyword evidence="2" id="KW-1185">Reference proteome</keyword>
<reference evidence="1 2" key="1">
    <citation type="submission" date="2016-10" db="EMBL/GenBank/DDBJ databases">
        <authorList>
            <person name="de Groot N.N."/>
        </authorList>
    </citation>
    <scope>NUCLEOTIDE SEQUENCE [LARGE SCALE GENOMIC DNA]</scope>
    <source>
        <strain evidence="1 2">CBS 141442</strain>
    </source>
</reference>
<name>A0A1L0C4F9_9ASCO</name>
<protein>
    <submittedName>
        <fullName evidence="1">CIC11C00000002115</fullName>
    </submittedName>
</protein>
<dbReference type="Proteomes" id="UP000182334">
    <property type="component" value="Chromosome VI"/>
</dbReference>
<accession>A0A1L0C4F9</accession>
<evidence type="ECO:0000313" key="1">
    <source>
        <dbReference type="EMBL" id="SGZ57674.1"/>
    </source>
</evidence>
<evidence type="ECO:0000313" key="2">
    <source>
        <dbReference type="Proteomes" id="UP000182334"/>
    </source>
</evidence>
<gene>
    <name evidence="1" type="ORF">SAMEA4029010_CIC11G00000002115</name>
</gene>
<dbReference type="EMBL" id="LT635761">
    <property type="protein sequence ID" value="SGZ57674.1"/>
    <property type="molecule type" value="Genomic_DNA"/>
</dbReference>
<sequence length="104" mass="12373">MQDTNCLGTLTREETIDIMERRQEAAVLRYIRQMSRLHEIGPLDDLWVVDVDEEHHEDFSQLNNLQIASIMASEQKKMEYRLERQMAVLRKNHTDIRMNCNEIA</sequence>
<dbReference type="OrthoDB" id="4095283at2759"/>